<dbReference type="EMBL" id="FN668649">
    <property type="protein sequence ID" value="CBK22292.2"/>
    <property type="molecule type" value="Genomic_DNA"/>
</dbReference>
<sequence>MLSTSFLTRISRNMGTTVQLMRLYSKRIQVPPECIQLSFVRSPVLGGQNVNKVNTKVEARFNVQAATWLPEDVKNRLLSQEKNLINTKGELVITCSEERSQNKNRDIIFRKIQEKIDQASIAPKERKLRREVSDEVKKRWVEEKRKHSEKKQWRKGKGSQIEHFSFVSGRQMNIKLQAE</sequence>
<dbReference type="OrthoDB" id="270639at2759"/>
<organism evidence="2">
    <name type="scientific">Blastocystis hominis</name>
    <dbReference type="NCBI Taxonomy" id="12968"/>
    <lineage>
        <taxon>Eukaryota</taxon>
        <taxon>Sar</taxon>
        <taxon>Stramenopiles</taxon>
        <taxon>Bigyra</taxon>
        <taxon>Opalozoa</taxon>
        <taxon>Opalinata</taxon>
        <taxon>Blastocystidae</taxon>
        <taxon>Blastocystis</taxon>
    </lineage>
</organism>
<dbReference type="AlphaFoldDB" id="D8M2K3"/>
<dbReference type="OMA" id="SEHRSQW"/>
<dbReference type="Pfam" id="PF00472">
    <property type="entry name" value="RF-1"/>
    <property type="match status" value="1"/>
</dbReference>
<dbReference type="GO" id="GO:0005762">
    <property type="term" value="C:mitochondrial large ribosomal subunit"/>
    <property type="evidence" value="ECO:0007669"/>
    <property type="project" value="TreeGrafter"/>
</dbReference>
<dbReference type="InterPro" id="IPR000352">
    <property type="entry name" value="Pep_chain_release_fac_I"/>
</dbReference>
<dbReference type="SUPFAM" id="SSF110916">
    <property type="entry name" value="Peptidyl-tRNA hydrolase domain-like"/>
    <property type="match status" value="1"/>
</dbReference>
<dbReference type="NCBIfam" id="NF006718">
    <property type="entry name" value="PRK09256.1"/>
    <property type="match status" value="1"/>
</dbReference>
<dbReference type="Proteomes" id="UP000008312">
    <property type="component" value="Unassembled WGS sequence"/>
</dbReference>
<reference evidence="2" key="1">
    <citation type="submission" date="2010-02" db="EMBL/GenBank/DDBJ databases">
        <title>Sequencing and annotation of the Blastocystis hominis genome.</title>
        <authorList>
            <person name="Wincker P."/>
        </authorList>
    </citation>
    <scope>NUCLEOTIDE SEQUENCE</scope>
    <source>
        <strain evidence="2">Singapore isolate B</strain>
    </source>
</reference>
<name>D8M2K3_BLAHO</name>
<evidence type="ECO:0000313" key="3">
    <source>
        <dbReference type="Proteomes" id="UP000008312"/>
    </source>
</evidence>
<evidence type="ECO:0000313" key="2">
    <source>
        <dbReference type="EMBL" id="CBK22292.2"/>
    </source>
</evidence>
<feature type="domain" description="Prokaryotic-type class I peptide chain release factors" evidence="1">
    <location>
        <begin position="27"/>
        <end position="151"/>
    </location>
</feature>
<dbReference type="GO" id="GO:0004045">
    <property type="term" value="F:peptidyl-tRNA hydrolase activity"/>
    <property type="evidence" value="ECO:0007669"/>
    <property type="project" value="TreeGrafter"/>
</dbReference>
<dbReference type="GO" id="GO:0070126">
    <property type="term" value="P:mitochondrial translational termination"/>
    <property type="evidence" value="ECO:0007669"/>
    <property type="project" value="TreeGrafter"/>
</dbReference>
<keyword evidence="3" id="KW-1185">Reference proteome</keyword>
<dbReference type="RefSeq" id="XP_012896340.1">
    <property type="nucleotide sequence ID" value="XM_013040886.1"/>
</dbReference>
<dbReference type="PANTHER" id="PTHR11075:SF54">
    <property type="entry name" value="LARGE RIBOSOMAL SUBUNIT PROTEIN ML62"/>
    <property type="match status" value="1"/>
</dbReference>
<protein>
    <recommendedName>
        <fullName evidence="1">Prokaryotic-type class I peptide chain release factors domain-containing protein</fullName>
    </recommendedName>
</protein>
<dbReference type="GeneID" id="24919519"/>
<dbReference type="FunCoup" id="D8M2K3">
    <property type="interactions" value="211"/>
</dbReference>
<accession>D8M2K3</accession>
<gene>
    <name evidence="2" type="ORF">GSBLH_T00002342001</name>
</gene>
<evidence type="ECO:0000259" key="1">
    <source>
        <dbReference type="Pfam" id="PF00472"/>
    </source>
</evidence>
<proteinExistence type="predicted"/>
<dbReference type="GO" id="GO:0016150">
    <property type="term" value="F:translation release factor activity, codon nonspecific"/>
    <property type="evidence" value="ECO:0007669"/>
    <property type="project" value="TreeGrafter"/>
</dbReference>
<dbReference type="InParanoid" id="D8M2K3"/>
<dbReference type="InterPro" id="IPR052104">
    <property type="entry name" value="Mito_Release_Factor_mL62"/>
</dbReference>
<dbReference type="PANTHER" id="PTHR11075">
    <property type="entry name" value="PEPTIDE CHAIN RELEASE FACTOR"/>
    <property type="match status" value="1"/>
</dbReference>
<dbReference type="Gene3D" id="3.30.160.20">
    <property type="match status" value="1"/>
</dbReference>